<sequence length="223" mass="24323">MSTPIARRFEPGTNIGYNMAGIAVLVVLCALGAVYLLDAIVNADRTPLPHPDDTNAVSLSLGDKDLMIPKSWFRYEGPVRAEFSSQVDLRINLMSAETKAPVPVDVTLVPRSRVRPSSALLDGVYLHQFENTTQPGVPGLVGKPLKRIGGYDSETVWYDPLSPAPFVAKCQAPLATSMQGHCLRSVYLPSGIAAIYSFDTSLLTSWRSFDEQMDQWLGRIGAL</sequence>
<keyword evidence="1" id="KW-0472">Membrane</keyword>
<dbReference type="RefSeq" id="WP_282220077.1">
    <property type="nucleotide sequence ID" value="NZ_CP118246.1"/>
</dbReference>
<dbReference type="EMBL" id="CP118246">
    <property type="protein sequence ID" value="WDR03687.1"/>
    <property type="molecule type" value="Genomic_DNA"/>
</dbReference>
<keyword evidence="3" id="KW-1185">Reference proteome</keyword>
<protein>
    <submittedName>
        <fullName evidence="2">Uncharacterized protein</fullName>
    </submittedName>
</protein>
<organism evidence="2 3">
    <name type="scientific">Devosia algicola</name>
    <dbReference type="NCBI Taxonomy" id="3026418"/>
    <lineage>
        <taxon>Bacteria</taxon>
        <taxon>Pseudomonadati</taxon>
        <taxon>Pseudomonadota</taxon>
        <taxon>Alphaproteobacteria</taxon>
        <taxon>Hyphomicrobiales</taxon>
        <taxon>Devosiaceae</taxon>
        <taxon>Devosia</taxon>
    </lineage>
</organism>
<accession>A0ABY7YR63</accession>
<feature type="transmembrane region" description="Helical" evidence="1">
    <location>
        <begin position="15"/>
        <end position="37"/>
    </location>
</feature>
<evidence type="ECO:0000313" key="3">
    <source>
        <dbReference type="Proteomes" id="UP001220530"/>
    </source>
</evidence>
<dbReference type="Proteomes" id="UP001220530">
    <property type="component" value="Chromosome"/>
</dbReference>
<keyword evidence="1" id="KW-0812">Transmembrane</keyword>
<evidence type="ECO:0000256" key="1">
    <source>
        <dbReference type="SAM" id="Phobius"/>
    </source>
</evidence>
<name>A0ABY7YR63_9HYPH</name>
<reference evidence="2 3" key="1">
    <citation type="submission" date="2023-02" db="EMBL/GenBank/DDBJ databases">
        <title>Devosia algicola sp. nov., isolated from the phycosphere of marine algae.</title>
        <authorList>
            <person name="Kim J.M."/>
            <person name="Lee J.K."/>
            <person name="Choi B.J."/>
            <person name="Bayburt H."/>
            <person name="Jeon C.O."/>
        </authorList>
    </citation>
    <scope>NUCLEOTIDE SEQUENCE [LARGE SCALE GENOMIC DNA]</scope>
    <source>
        <strain evidence="2 3">G20-9</strain>
    </source>
</reference>
<proteinExistence type="predicted"/>
<evidence type="ECO:0000313" key="2">
    <source>
        <dbReference type="EMBL" id="WDR03687.1"/>
    </source>
</evidence>
<gene>
    <name evidence="2" type="ORF">PSQ19_06380</name>
</gene>
<keyword evidence="1" id="KW-1133">Transmembrane helix</keyword>